<gene>
    <name evidence="1" type="ORF">HPB50_021990</name>
</gene>
<comment type="caution">
    <text evidence="1">The sequence shown here is derived from an EMBL/GenBank/DDBJ whole genome shotgun (WGS) entry which is preliminary data.</text>
</comment>
<accession>A0ACB7S7X2</accession>
<sequence>MGAWRTITGYWRTPAERDDALSLGCLQASDPSYTVHRSSYHDGVPAATTTFSFENTADCTPADDSYSSFTSPQASDPSSISVAAASLLEAEGMSHPEQLQAQSSSLSVLRNKEAVAAVVLDTMHDAEATTYPQPSENCSISSASLWHGDVETMLELDVLPHKGHDLHTYARMRILPGPLGLPPGIPVLSASGATDKASMLRQALANAKEDTAKMTVPTITRDQSTKAHPPAYATPSDLLSPELSGSDEGSISSTCALLERSDMSPIQGLAESTGCTEYRHEDSPPC</sequence>
<keyword evidence="2" id="KW-1185">Reference proteome</keyword>
<evidence type="ECO:0000313" key="2">
    <source>
        <dbReference type="Proteomes" id="UP000821845"/>
    </source>
</evidence>
<protein>
    <submittedName>
        <fullName evidence="1">Uncharacterized protein</fullName>
    </submittedName>
</protein>
<name>A0ACB7S7X2_HYAAI</name>
<dbReference type="EMBL" id="CM023485">
    <property type="protein sequence ID" value="KAH6931051.1"/>
    <property type="molecule type" value="Genomic_DNA"/>
</dbReference>
<dbReference type="Proteomes" id="UP000821845">
    <property type="component" value="Chromosome 5"/>
</dbReference>
<evidence type="ECO:0000313" key="1">
    <source>
        <dbReference type="EMBL" id="KAH6931051.1"/>
    </source>
</evidence>
<reference evidence="1" key="1">
    <citation type="submission" date="2020-05" db="EMBL/GenBank/DDBJ databases">
        <title>Large-scale comparative analyses of tick genomes elucidate their genetic diversity and vector capacities.</title>
        <authorList>
            <person name="Jia N."/>
            <person name="Wang J."/>
            <person name="Shi W."/>
            <person name="Du L."/>
            <person name="Sun Y."/>
            <person name="Zhan W."/>
            <person name="Jiang J."/>
            <person name="Wang Q."/>
            <person name="Zhang B."/>
            <person name="Ji P."/>
            <person name="Sakyi L.B."/>
            <person name="Cui X."/>
            <person name="Yuan T."/>
            <person name="Jiang B."/>
            <person name="Yang W."/>
            <person name="Lam T.T.-Y."/>
            <person name="Chang Q."/>
            <person name="Ding S."/>
            <person name="Wang X."/>
            <person name="Zhu J."/>
            <person name="Ruan X."/>
            <person name="Zhao L."/>
            <person name="Wei J."/>
            <person name="Que T."/>
            <person name="Du C."/>
            <person name="Cheng J."/>
            <person name="Dai P."/>
            <person name="Han X."/>
            <person name="Huang E."/>
            <person name="Gao Y."/>
            <person name="Liu J."/>
            <person name="Shao H."/>
            <person name="Ye R."/>
            <person name="Li L."/>
            <person name="Wei W."/>
            <person name="Wang X."/>
            <person name="Wang C."/>
            <person name="Yang T."/>
            <person name="Huo Q."/>
            <person name="Li W."/>
            <person name="Guo W."/>
            <person name="Chen H."/>
            <person name="Zhou L."/>
            <person name="Ni X."/>
            <person name="Tian J."/>
            <person name="Zhou Y."/>
            <person name="Sheng Y."/>
            <person name="Liu T."/>
            <person name="Pan Y."/>
            <person name="Xia L."/>
            <person name="Li J."/>
            <person name="Zhao F."/>
            <person name="Cao W."/>
        </authorList>
    </citation>
    <scope>NUCLEOTIDE SEQUENCE</scope>
    <source>
        <strain evidence="1">Hyas-2018</strain>
    </source>
</reference>
<organism evidence="1 2">
    <name type="scientific">Hyalomma asiaticum</name>
    <name type="common">Tick</name>
    <dbReference type="NCBI Taxonomy" id="266040"/>
    <lineage>
        <taxon>Eukaryota</taxon>
        <taxon>Metazoa</taxon>
        <taxon>Ecdysozoa</taxon>
        <taxon>Arthropoda</taxon>
        <taxon>Chelicerata</taxon>
        <taxon>Arachnida</taxon>
        <taxon>Acari</taxon>
        <taxon>Parasitiformes</taxon>
        <taxon>Ixodida</taxon>
        <taxon>Ixodoidea</taxon>
        <taxon>Ixodidae</taxon>
        <taxon>Hyalomminae</taxon>
        <taxon>Hyalomma</taxon>
    </lineage>
</organism>
<proteinExistence type="predicted"/>